<dbReference type="RefSeq" id="XP_064678120.1">
    <property type="nucleotide sequence ID" value="XM_064831840.1"/>
</dbReference>
<name>A0AAN7D7N7_9FUNG</name>
<gene>
    <name evidence="1" type="primary">HRR25_2</name>
    <name evidence="1" type="ORF">ATC70_012669</name>
</gene>
<evidence type="ECO:0000313" key="1">
    <source>
        <dbReference type="EMBL" id="KAK4511454.1"/>
    </source>
</evidence>
<evidence type="ECO:0000313" key="2">
    <source>
        <dbReference type="Proteomes" id="UP001304243"/>
    </source>
</evidence>
<comment type="caution">
    <text evidence="1">The sequence shown here is derived from an EMBL/GenBank/DDBJ whole genome shotgun (WGS) entry which is preliminary data.</text>
</comment>
<dbReference type="Proteomes" id="UP001304243">
    <property type="component" value="Unassembled WGS sequence"/>
</dbReference>
<sequence length="223" mass="25232">MGGINIKHADIKAKYLEIKDSCPAPELYSSSKPYSLIMETSQFDSLKLDSSGPSSLLSLLKNQFPEGVAITERSRSVVARRDRLQYCETKRYLEIAFDSKALLTQALSRPFEIKSQAIKFSKTLNKGNGEAYQLHISDVEQLGDPLKHRDVLLEVLNQHGMVECLHLHYTKDANWFTGEGCAIWIGKLNKSEQRLAFEDKLKACFSYSEYPLINADIARARNI</sequence>
<protein>
    <submittedName>
        <fullName evidence="1">Serine/threonine protein kinase</fullName>
        <ecNumber evidence="1">2.7.11.1</ecNumber>
    </submittedName>
</protein>
<organism evidence="1 2">
    <name type="scientific">Mucor velutinosus</name>
    <dbReference type="NCBI Taxonomy" id="708070"/>
    <lineage>
        <taxon>Eukaryota</taxon>
        <taxon>Fungi</taxon>
        <taxon>Fungi incertae sedis</taxon>
        <taxon>Mucoromycota</taxon>
        <taxon>Mucoromycotina</taxon>
        <taxon>Mucoromycetes</taxon>
        <taxon>Mucorales</taxon>
        <taxon>Mucorineae</taxon>
        <taxon>Mucoraceae</taxon>
        <taxon>Mucor</taxon>
    </lineage>
</organism>
<dbReference type="EMBL" id="JASEJX010000030">
    <property type="protein sequence ID" value="KAK4511454.1"/>
    <property type="molecule type" value="Genomic_DNA"/>
</dbReference>
<dbReference type="AlphaFoldDB" id="A0AAN7D7N7"/>
<keyword evidence="1" id="KW-0808">Transferase</keyword>
<accession>A0AAN7D7N7</accession>
<keyword evidence="1" id="KW-0723">Serine/threonine-protein kinase</keyword>
<dbReference type="EC" id="2.7.11.1" evidence="1"/>
<dbReference type="GeneID" id="89956355"/>
<dbReference type="GO" id="GO:0004674">
    <property type="term" value="F:protein serine/threonine kinase activity"/>
    <property type="evidence" value="ECO:0007669"/>
    <property type="project" value="UniProtKB-KW"/>
</dbReference>
<keyword evidence="1" id="KW-0418">Kinase</keyword>
<reference evidence="1 2" key="1">
    <citation type="submission" date="2022-11" db="EMBL/GenBank/DDBJ databases">
        <title>Mucor velutinosus strain NIH1002 WGS.</title>
        <authorList>
            <person name="Subramanian P."/>
            <person name="Mullikin J.C."/>
            <person name="Segre J.A."/>
            <person name="Zelazny A.M."/>
        </authorList>
    </citation>
    <scope>NUCLEOTIDE SEQUENCE [LARGE SCALE GENOMIC DNA]</scope>
    <source>
        <strain evidence="1 2">NIH1002</strain>
    </source>
</reference>
<keyword evidence="2" id="KW-1185">Reference proteome</keyword>
<proteinExistence type="predicted"/>